<dbReference type="InterPro" id="IPR036691">
    <property type="entry name" value="Endo/exonu/phosph_ase_sf"/>
</dbReference>
<dbReference type="AlphaFoldDB" id="A0A1J4KIU8"/>
<reference evidence="4" key="1">
    <citation type="submission" date="2016-10" db="EMBL/GenBank/DDBJ databases">
        <authorList>
            <person name="Benchimol M."/>
            <person name="Almeida L.G."/>
            <person name="Vasconcelos A.T."/>
            <person name="Perreira-Neves A."/>
            <person name="Rosa I.A."/>
            <person name="Tasca T."/>
            <person name="Bogo M.R."/>
            <person name="de Souza W."/>
        </authorList>
    </citation>
    <scope>NUCLEOTIDE SEQUENCE [LARGE SCALE GENOMIC DNA]</scope>
    <source>
        <strain evidence="4">K</strain>
    </source>
</reference>
<dbReference type="Pfam" id="PF22669">
    <property type="entry name" value="Exo_endo_phos2"/>
    <property type="match status" value="1"/>
</dbReference>
<organism evidence="4 5">
    <name type="scientific">Tritrichomonas foetus</name>
    <dbReference type="NCBI Taxonomy" id="1144522"/>
    <lineage>
        <taxon>Eukaryota</taxon>
        <taxon>Metamonada</taxon>
        <taxon>Parabasalia</taxon>
        <taxon>Tritrichomonadida</taxon>
        <taxon>Tritrichomonadidae</taxon>
        <taxon>Tritrichomonas</taxon>
    </lineage>
</organism>
<proteinExistence type="predicted"/>
<dbReference type="GO" id="GO:0046856">
    <property type="term" value="P:phosphatidylinositol dephosphorylation"/>
    <property type="evidence" value="ECO:0007669"/>
    <property type="project" value="InterPro"/>
</dbReference>
<dbReference type="VEuPathDB" id="TrichDB:TRFO_21276"/>
<dbReference type="GO" id="GO:0004519">
    <property type="term" value="F:endonuclease activity"/>
    <property type="evidence" value="ECO:0007669"/>
    <property type="project" value="UniProtKB-KW"/>
</dbReference>
<dbReference type="EMBL" id="MLAK01000631">
    <property type="protein sequence ID" value="OHT09748.1"/>
    <property type="molecule type" value="Genomic_DNA"/>
</dbReference>
<dbReference type="GO" id="GO:0004767">
    <property type="term" value="F:sphingomyelin phosphodiesterase activity"/>
    <property type="evidence" value="ECO:0007669"/>
    <property type="project" value="UniProtKB-EC"/>
</dbReference>
<dbReference type="Proteomes" id="UP000179807">
    <property type="component" value="Unassembled WGS sequence"/>
</dbReference>
<dbReference type="SUPFAM" id="SSF56219">
    <property type="entry name" value="DNase I-like"/>
    <property type="match status" value="1"/>
</dbReference>
<dbReference type="InterPro" id="IPR017766">
    <property type="entry name" value="Sphingomyelinase/PLipase_C"/>
</dbReference>
<dbReference type="PANTHER" id="PTHR16320:SF1">
    <property type="entry name" value="SPHINGOMYELINASE DDB_G0288017"/>
    <property type="match status" value="1"/>
</dbReference>
<dbReference type="GO" id="GO:0005737">
    <property type="term" value="C:cytoplasm"/>
    <property type="evidence" value="ECO:0007669"/>
    <property type="project" value="TreeGrafter"/>
</dbReference>
<sequence length="334" mass="38415">MVSVILLAVLGPVIFCLLFCILKLIQFLSFKPLTKSYEIQTELPDEKKTLKMLQYNVFWRPWLLHLGTIEHVRERARLLVERLVDYDFVCLNESFHFGSDVANEFMETMKTKGFKYIVTSRRVPILSKFVIDSGVMILSKYPIVDTDSVTYSDGCNYDGFAAKGCVYAKIQISKKQHINVFATHLQASYTVVTEKDYNVRANQIKDIHSLMSWRTTGDNSPTFLLGDMNIDFDRKREYSNMMESLDIPNFKVVDTLRTEEGTRPITIAVNSDEASLTLKYDKNQPKSIDYIFVFEHDQSLIKSYTAKVEPMPVQGKPYDQLSDHCAVSCNVELK</sequence>
<comment type="caution">
    <text evidence="4">The sequence shown here is derived from an EMBL/GenBank/DDBJ whole genome shotgun (WGS) entry which is preliminary data.</text>
</comment>
<dbReference type="Gene3D" id="3.60.10.10">
    <property type="entry name" value="Endonuclease/exonuclease/phosphatase"/>
    <property type="match status" value="1"/>
</dbReference>
<feature type="domain" description="Inositol polyphosphate-related phosphatase" evidence="3">
    <location>
        <begin position="147"/>
        <end position="327"/>
    </location>
</feature>
<keyword evidence="5" id="KW-1185">Reference proteome</keyword>
<keyword evidence="4" id="KW-0255">Endonuclease</keyword>
<dbReference type="InterPro" id="IPR038772">
    <property type="entry name" value="Sph/SMPD2-like"/>
</dbReference>
<dbReference type="GeneID" id="94836568"/>
<protein>
    <recommendedName>
        <fullName evidence="1">sphingomyelin phosphodiesterase</fullName>
        <ecNumber evidence="1">3.1.4.12</ecNumber>
    </recommendedName>
</protein>
<dbReference type="GO" id="GO:0005576">
    <property type="term" value="C:extracellular region"/>
    <property type="evidence" value="ECO:0007669"/>
    <property type="project" value="InterPro"/>
</dbReference>
<dbReference type="EC" id="3.1.4.12" evidence="1"/>
<evidence type="ECO:0000259" key="3">
    <source>
        <dbReference type="Pfam" id="PF22669"/>
    </source>
</evidence>
<dbReference type="PANTHER" id="PTHR16320">
    <property type="entry name" value="SPHINGOMYELINASE FAMILY MEMBER"/>
    <property type="match status" value="1"/>
</dbReference>
<evidence type="ECO:0000256" key="1">
    <source>
        <dbReference type="ARBA" id="ARBA00012369"/>
    </source>
</evidence>
<name>A0A1J4KIU8_9EUKA</name>
<dbReference type="GO" id="GO:0016791">
    <property type="term" value="F:phosphatase activity"/>
    <property type="evidence" value="ECO:0007669"/>
    <property type="project" value="InterPro"/>
</dbReference>
<dbReference type="RefSeq" id="XP_068362884.1">
    <property type="nucleotide sequence ID" value="XM_068501864.1"/>
</dbReference>
<dbReference type="GO" id="GO:0004527">
    <property type="term" value="F:exonuclease activity"/>
    <property type="evidence" value="ECO:0007669"/>
    <property type="project" value="UniProtKB-KW"/>
</dbReference>
<evidence type="ECO:0000313" key="4">
    <source>
        <dbReference type="EMBL" id="OHT09748.1"/>
    </source>
</evidence>
<dbReference type="InterPro" id="IPR000300">
    <property type="entry name" value="IPPc"/>
</dbReference>
<evidence type="ECO:0000256" key="2">
    <source>
        <dbReference type="ARBA" id="ARBA00022801"/>
    </source>
</evidence>
<gene>
    <name evidence="4" type="ORF">TRFO_21276</name>
</gene>
<evidence type="ECO:0000313" key="5">
    <source>
        <dbReference type="Proteomes" id="UP000179807"/>
    </source>
</evidence>
<keyword evidence="4" id="KW-0540">Nuclease</keyword>
<keyword evidence="2" id="KW-0378">Hydrolase</keyword>
<dbReference type="CDD" id="cd09078">
    <property type="entry name" value="nSMase"/>
    <property type="match status" value="1"/>
</dbReference>
<accession>A0A1J4KIU8</accession>
<dbReference type="OrthoDB" id="10268108at2759"/>